<dbReference type="OrthoDB" id="30861at2157"/>
<keyword evidence="2" id="KW-1185">Reference proteome</keyword>
<dbReference type="InterPro" id="IPR037914">
    <property type="entry name" value="SpoVT-AbrB_sf"/>
</dbReference>
<dbReference type="Gene3D" id="2.10.260.10">
    <property type="match status" value="1"/>
</dbReference>
<gene>
    <name evidence="1" type="ORF">EGH24_09310</name>
</gene>
<organism evidence="1 2">
    <name type="scientific">Halonotius terrestris</name>
    <dbReference type="NCBI Taxonomy" id="2487750"/>
    <lineage>
        <taxon>Archaea</taxon>
        <taxon>Methanobacteriati</taxon>
        <taxon>Methanobacteriota</taxon>
        <taxon>Stenosarchaea group</taxon>
        <taxon>Halobacteria</taxon>
        <taxon>Halobacteriales</taxon>
        <taxon>Haloferacaceae</taxon>
        <taxon>Halonotius</taxon>
    </lineage>
</organism>
<dbReference type="RefSeq" id="WP_142979869.1">
    <property type="nucleotide sequence ID" value="NZ_RKLU01000003.1"/>
</dbReference>
<comment type="caution">
    <text evidence="1">The sequence shown here is derived from an EMBL/GenBank/DDBJ whole genome shotgun (WGS) entry which is preliminary data.</text>
</comment>
<evidence type="ECO:0000313" key="2">
    <source>
        <dbReference type="Proteomes" id="UP000705823"/>
    </source>
</evidence>
<proteinExistence type="predicted"/>
<accession>A0A8J8TCS2</accession>
<protein>
    <submittedName>
        <fullName evidence="1">AbrB family transcriptional regulator</fullName>
    </submittedName>
</protein>
<name>A0A8J8TCS2_9EURY</name>
<dbReference type="AlphaFoldDB" id="A0A8J8TCS2"/>
<dbReference type="Proteomes" id="UP000705823">
    <property type="component" value="Unassembled WGS sequence"/>
</dbReference>
<reference evidence="1" key="1">
    <citation type="submission" date="2019-02" db="EMBL/GenBank/DDBJ databases">
        <title>Halonotius sp. a new haloarchaeum isolated from saline soil.</title>
        <authorList>
            <person name="Duran-Viseras A."/>
            <person name="Sanchez-Porro C."/>
            <person name="Ventosa A."/>
        </authorList>
    </citation>
    <scope>NUCLEOTIDE SEQUENCE</scope>
    <source>
        <strain evidence="1">F15B</strain>
    </source>
</reference>
<dbReference type="EMBL" id="RKLU01000003">
    <property type="protein sequence ID" value="TQQ81309.1"/>
    <property type="molecule type" value="Genomic_DNA"/>
</dbReference>
<evidence type="ECO:0000313" key="1">
    <source>
        <dbReference type="EMBL" id="TQQ81309.1"/>
    </source>
</evidence>
<dbReference type="SUPFAM" id="SSF89447">
    <property type="entry name" value="AbrB/MazE/MraZ-like"/>
    <property type="match status" value="1"/>
</dbReference>
<sequence>MTIENNILTTFLEQNGKTTIPEPLREEMDLSEGDELRWEMTDKGPILEKTTNAAGRGMLVDDDASAAEREALAEAMEATIRENRKKAWRPV</sequence>